<keyword evidence="2" id="KW-0966">Cell projection</keyword>
<dbReference type="EMBL" id="VJZN01000063">
    <property type="protein sequence ID" value="TRX00385.1"/>
    <property type="molecule type" value="Genomic_DNA"/>
</dbReference>
<dbReference type="OrthoDB" id="1324191at2"/>
<evidence type="ECO:0000313" key="3">
    <source>
        <dbReference type="Proteomes" id="UP000318528"/>
    </source>
</evidence>
<dbReference type="AlphaFoldDB" id="A0A553B9J7"/>
<protein>
    <submittedName>
        <fullName evidence="2">Flagellar motor protein MotB</fullName>
    </submittedName>
</protein>
<dbReference type="SUPFAM" id="SSF48452">
    <property type="entry name" value="TPR-like"/>
    <property type="match status" value="1"/>
</dbReference>
<keyword evidence="3" id="KW-1185">Reference proteome</keyword>
<reference evidence="3 4" key="1">
    <citation type="submission" date="2019-07" db="EMBL/GenBank/DDBJ databases">
        <title>Novel species of Flavobacterium.</title>
        <authorList>
            <person name="Liu Q."/>
            <person name="Xin Y.-H."/>
        </authorList>
    </citation>
    <scope>NUCLEOTIDE SEQUENCE [LARGE SCALE GENOMIC DNA]</scope>
    <source>
        <strain evidence="1 3">GSP39</strain>
        <strain evidence="2 4">GSR22</strain>
    </source>
</reference>
<dbReference type="EMBL" id="VJZL01000060">
    <property type="protein sequence ID" value="TRX04928.1"/>
    <property type="molecule type" value="Genomic_DNA"/>
</dbReference>
<evidence type="ECO:0000313" key="1">
    <source>
        <dbReference type="EMBL" id="TRX00385.1"/>
    </source>
</evidence>
<evidence type="ECO:0000313" key="4">
    <source>
        <dbReference type="Proteomes" id="UP000318669"/>
    </source>
</evidence>
<keyword evidence="2" id="KW-0969">Cilium</keyword>
<proteinExistence type="predicted"/>
<sequence length="126" mass="14803">MTIASVFSFKGHAQNSKFYVTDKISDKYAYVDVIKTYERVAKKGYKSVDLFKKLGDSYYSNSDLNKAAQWYCELFAMNTNDLEPVYYYQYAKSLNFIGQNDEANRILEKLKQKSEVVVEKKNRKQR</sequence>
<gene>
    <name evidence="2" type="ORF">FNW11_16930</name>
    <name evidence="1" type="ORF">FNW12_17545</name>
</gene>
<accession>A0A553B9J7</accession>
<dbReference type="Proteomes" id="UP000318669">
    <property type="component" value="Unassembled WGS sequence"/>
</dbReference>
<dbReference type="Gene3D" id="1.25.40.10">
    <property type="entry name" value="Tetratricopeptide repeat domain"/>
    <property type="match status" value="1"/>
</dbReference>
<organism evidence="2 4">
    <name type="scientific">Flavobacterium gawalongense</name>
    <dbReference type="NCBI Taxonomy" id="2594432"/>
    <lineage>
        <taxon>Bacteria</taxon>
        <taxon>Pseudomonadati</taxon>
        <taxon>Bacteroidota</taxon>
        <taxon>Flavobacteriia</taxon>
        <taxon>Flavobacteriales</taxon>
        <taxon>Flavobacteriaceae</taxon>
        <taxon>Flavobacterium</taxon>
    </lineage>
</organism>
<comment type="caution">
    <text evidence="2">The sequence shown here is derived from an EMBL/GenBank/DDBJ whole genome shotgun (WGS) entry which is preliminary data.</text>
</comment>
<evidence type="ECO:0000313" key="2">
    <source>
        <dbReference type="EMBL" id="TRX04928.1"/>
    </source>
</evidence>
<name>A0A553B9J7_9FLAO</name>
<dbReference type="Proteomes" id="UP000318528">
    <property type="component" value="Unassembled WGS sequence"/>
</dbReference>
<keyword evidence="2" id="KW-0282">Flagellum</keyword>
<dbReference type="InterPro" id="IPR011990">
    <property type="entry name" value="TPR-like_helical_dom_sf"/>
</dbReference>